<keyword evidence="9 11" id="KW-0486">Methionine biosynthesis</keyword>
<evidence type="ECO:0000256" key="5">
    <source>
        <dbReference type="ARBA" id="ARBA00022801"/>
    </source>
</evidence>
<dbReference type="Gene3D" id="3.40.50.10860">
    <property type="entry name" value="Leucine Dehydrogenase, chain A, domain 1"/>
    <property type="match status" value="1"/>
</dbReference>
<keyword evidence="10 11" id="KW-0511">Multifunctional enzyme</keyword>
<dbReference type="NCBIfam" id="NF010785">
    <property type="entry name" value="PRK14188.1"/>
    <property type="match status" value="1"/>
</dbReference>
<evidence type="ECO:0000313" key="14">
    <source>
        <dbReference type="EMBL" id="MDR6290057.1"/>
    </source>
</evidence>
<accession>A0ABU1JN60</accession>
<dbReference type="HAMAP" id="MF_01576">
    <property type="entry name" value="THF_DHG_CYH"/>
    <property type="match status" value="1"/>
</dbReference>
<keyword evidence="4 11" id="KW-0658">Purine biosynthesis</keyword>
<dbReference type="Pfam" id="PF02882">
    <property type="entry name" value="THF_DHG_CYH_C"/>
    <property type="match status" value="1"/>
</dbReference>
<dbReference type="RefSeq" id="WP_309794484.1">
    <property type="nucleotide sequence ID" value="NZ_JAVDPW010000004.1"/>
</dbReference>
<dbReference type="EC" id="3.5.4.9" evidence="11"/>
<comment type="catalytic activity">
    <reaction evidence="11">
        <text>(6R)-5,10-methylene-5,6,7,8-tetrahydrofolate + NADP(+) = (6R)-5,10-methenyltetrahydrofolate + NADPH</text>
        <dbReference type="Rhea" id="RHEA:22812"/>
        <dbReference type="ChEBI" id="CHEBI:15636"/>
        <dbReference type="ChEBI" id="CHEBI:57455"/>
        <dbReference type="ChEBI" id="CHEBI:57783"/>
        <dbReference type="ChEBI" id="CHEBI:58349"/>
        <dbReference type="EC" id="1.5.1.5"/>
    </reaction>
</comment>
<dbReference type="PANTHER" id="PTHR48099">
    <property type="entry name" value="C-1-TETRAHYDROFOLATE SYNTHASE, CYTOPLASMIC-RELATED"/>
    <property type="match status" value="1"/>
</dbReference>
<keyword evidence="15" id="KW-1185">Reference proteome</keyword>
<dbReference type="PANTHER" id="PTHR48099:SF5">
    <property type="entry name" value="C-1-TETRAHYDROFOLATE SYNTHASE, CYTOPLASMIC"/>
    <property type="match status" value="1"/>
</dbReference>
<proteinExistence type="inferred from homology"/>
<feature type="domain" description="Tetrahydrofolate dehydrogenase/cyclohydrolase catalytic" evidence="12">
    <location>
        <begin position="5"/>
        <end position="120"/>
    </location>
</feature>
<comment type="function">
    <text evidence="11">Catalyzes the oxidation of 5,10-methylenetetrahydrofolate to 5,10-methenyltetrahydrofolate and then the hydrolysis of 5,10-methenyltetrahydrofolate to 10-formyltetrahydrofolate.</text>
</comment>
<dbReference type="InterPro" id="IPR020631">
    <property type="entry name" value="THF_DH/CycHdrlase_NAD-bd_dom"/>
</dbReference>
<dbReference type="SUPFAM" id="SSF51735">
    <property type="entry name" value="NAD(P)-binding Rossmann-fold domains"/>
    <property type="match status" value="1"/>
</dbReference>
<dbReference type="InterPro" id="IPR020630">
    <property type="entry name" value="THF_DH/CycHdrlase_cat_dom"/>
</dbReference>
<dbReference type="InterPro" id="IPR036291">
    <property type="entry name" value="NAD(P)-bd_dom_sf"/>
</dbReference>
<feature type="binding site" evidence="11">
    <location>
        <position position="234"/>
    </location>
    <ligand>
        <name>NADP(+)</name>
        <dbReference type="ChEBI" id="CHEBI:58349"/>
    </ligand>
</feature>
<evidence type="ECO:0000256" key="3">
    <source>
        <dbReference type="ARBA" id="ARBA00022605"/>
    </source>
</evidence>
<evidence type="ECO:0000256" key="10">
    <source>
        <dbReference type="ARBA" id="ARBA00023268"/>
    </source>
</evidence>
<dbReference type="InterPro" id="IPR000672">
    <property type="entry name" value="THF_DH/CycHdrlase"/>
</dbReference>
<dbReference type="InterPro" id="IPR020867">
    <property type="entry name" value="THF_DH/CycHdrlase_CS"/>
</dbReference>
<dbReference type="PRINTS" id="PR00085">
    <property type="entry name" value="THFDHDRGNASE"/>
</dbReference>
<keyword evidence="8 11" id="KW-0368">Histidine biosynthesis</keyword>
<dbReference type="SUPFAM" id="SSF53223">
    <property type="entry name" value="Aminoacid dehydrogenase-like, N-terminal domain"/>
    <property type="match status" value="1"/>
</dbReference>
<comment type="catalytic activity">
    <reaction evidence="11">
        <text>(6R)-5,10-methenyltetrahydrofolate + H2O = (6R)-10-formyltetrahydrofolate + H(+)</text>
        <dbReference type="Rhea" id="RHEA:23700"/>
        <dbReference type="ChEBI" id="CHEBI:15377"/>
        <dbReference type="ChEBI" id="CHEBI:15378"/>
        <dbReference type="ChEBI" id="CHEBI:57455"/>
        <dbReference type="ChEBI" id="CHEBI:195366"/>
        <dbReference type="EC" id="3.5.4.9"/>
    </reaction>
</comment>
<reference evidence="14 15" key="1">
    <citation type="submission" date="2023-07" db="EMBL/GenBank/DDBJ databases">
        <title>Sorghum-associated microbial communities from plants grown in Nebraska, USA.</title>
        <authorList>
            <person name="Schachtman D."/>
        </authorList>
    </citation>
    <scope>NUCLEOTIDE SEQUENCE [LARGE SCALE GENOMIC DNA]</scope>
    <source>
        <strain evidence="14 15">584</strain>
    </source>
</reference>
<dbReference type="CDD" id="cd01080">
    <property type="entry name" value="NAD_bind_m-THF_DH_Cyclohyd"/>
    <property type="match status" value="1"/>
</dbReference>
<evidence type="ECO:0000256" key="4">
    <source>
        <dbReference type="ARBA" id="ARBA00022755"/>
    </source>
</evidence>
<dbReference type="PROSITE" id="PS00767">
    <property type="entry name" value="THF_DHG_CYH_2"/>
    <property type="match status" value="1"/>
</dbReference>
<dbReference type="GO" id="GO:0004477">
    <property type="term" value="F:methenyltetrahydrofolate cyclohydrolase activity"/>
    <property type="evidence" value="ECO:0007669"/>
    <property type="project" value="UniProtKB-EC"/>
</dbReference>
<keyword evidence="2 11" id="KW-0554">One-carbon metabolism</keyword>
<comment type="caution">
    <text evidence="11">Lacks conserved residue(s) required for the propagation of feature annotation.</text>
</comment>
<evidence type="ECO:0000256" key="6">
    <source>
        <dbReference type="ARBA" id="ARBA00022857"/>
    </source>
</evidence>
<evidence type="ECO:0000256" key="8">
    <source>
        <dbReference type="ARBA" id="ARBA00023102"/>
    </source>
</evidence>
<feature type="binding site" evidence="11">
    <location>
        <begin position="168"/>
        <end position="170"/>
    </location>
    <ligand>
        <name>NADP(+)</name>
        <dbReference type="ChEBI" id="CHEBI:58349"/>
    </ligand>
</feature>
<evidence type="ECO:0000256" key="7">
    <source>
        <dbReference type="ARBA" id="ARBA00023002"/>
    </source>
</evidence>
<keyword evidence="6 11" id="KW-0521">NADP</keyword>
<evidence type="ECO:0000256" key="2">
    <source>
        <dbReference type="ARBA" id="ARBA00022563"/>
    </source>
</evidence>
<keyword evidence="7 11" id="KW-0560">Oxidoreductase</keyword>
<evidence type="ECO:0000313" key="15">
    <source>
        <dbReference type="Proteomes" id="UP001262410"/>
    </source>
</evidence>
<comment type="pathway">
    <text evidence="1 11">One-carbon metabolism; tetrahydrofolate interconversion.</text>
</comment>
<evidence type="ECO:0000259" key="12">
    <source>
        <dbReference type="Pfam" id="PF00763"/>
    </source>
</evidence>
<dbReference type="EC" id="1.5.1.5" evidence="11"/>
<gene>
    <name evidence="11" type="primary">folD</name>
    <name evidence="14" type="ORF">E9232_002578</name>
</gene>
<comment type="subunit">
    <text evidence="11">Homodimer.</text>
</comment>
<organism evidence="14 15">
    <name type="scientific">Inquilinus ginsengisoli</name>
    <dbReference type="NCBI Taxonomy" id="363840"/>
    <lineage>
        <taxon>Bacteria</taxon>
        <taxon>Pseudomonadati</taxon>
        <taxon>Pseudomonadota</taxon>
        <taxon>Alphaproteobacteria</taxon>
        <taxon>Rhodospirillales</taxon>
        <taxon>Rhodospirillaceae</taxon>
        <taxon>Inquilinus</taxon>
    </lineage>
</organism>
<dbReference type="InterPro" id="IPR046346">
    <property type="entry name" value="Aminoacid_DH-like_N_sf"/>
</dbReference>
<protein>
    <recommendedName>
        <fullName evidence="11">Bifunctional protein FolD</fullName>
    </recommendedName>
    <domain>
        <recommendedName>
            <fullName evidence="11">Methylenetetrahydrofolate dehydrogenase</fullName>
            <ecNumber evidence="11">1.5.1.5</ecNumber>
        </recommendedName>
    </domain>
    <domain>
        <recommendedName>
            <fullName evidence="11">Methenyltetrahydrofolate cyclohydrolase</fullName>
            <ecNumber evidence="11">3.5.4.9</ecNumber>
        </recommendedName>
    </domain>
</protein>
<dbReference type="GO" id="GO:0004488">
    <property type="term" value="F:methylenetetrahydrofolate dehydrogenase (NADP+) activity"/>
    <property type="evidence" value="ECO:0007669"/>
    <property type="project" value="UniProtKB-EC"/>
</dbReference>
<evidence type="ECO:0000256" key="11">
    <source>
        <dbReference type="HAMAP-Rule" id="MF_01576"/>
    </source>
</evidence>
<keyword evidence="3 11" id="KW-0028">Amino-acid biosynthesis</keyword>
<name>A0ABU1JN60_9PROT</name>
<keyword evidence="5 11" id="KW-0378">Hydrolase</keyword>
<dbReference type="Gene3D" id="3.40.50.720">
    <property type="entry name" value="NAD(P)-binding Rossmann-like Domain"/>
    <property type="match status" value="1"/>
</dbReference>
<evidence type="ECO:0000259" key="13">
    <source>
        <dbReference type="Pfam" id="PF02882"/>
    </source>
</evidence>
<evidence type="ECO:0000256" key="1">
    <source>
        <dbReference type="ARBA" id="ARBA00004777"/>
    </source>
</evidence>
<dbReference type="Pfam" id="PF00763">
    <property type="entry name" value="THF_DHG_CYH"/>
    <property type="match status" value="1"/>
</dbReference>
<dbReference type="EMBL" id="JAVDPW010000004">
    <property type="protein sequence ID" value="MDR6290057.1"/>
    <property type="molecule type" value="Genomic_DNA"/>
</dbReference>
<comment type="caution">
    <text evidence="14">The sequence shown here is derived from an EMBL/GenBank/DDBJ whole genome shotgun (WGS) entry which is preliminary data.</text>
</comment>
<dbReference type="Proteomes" id="UP001262410">
    <property type="component" value="Unassembled WGS sequence"/>
</dbReference>
<feature type="domain" description="Tetrahydrofolate dehydrogenase/cyclohydrolase NAD(P)-binding" evidence="13">
    <location>
        <begin position="141"/>
        <end position="290"/>
    </location>
</feature>
<sequence length="299" mass="30299">MAQVIDGRQVAASITGTVKAAAAALEAETGVKTGLAVVIVGDDPASHAYVGAKGRMAKECGFNSVQHTLPATTTQADLAALVAALNADPSIHGILVQLPLPKPLASDPIIQSILPDKDVDGLHVVNAGKLATGDLATGLVSCTPAGAMVFVRRTHGDDLSGLSAVVIGRSNLFGKPMAQLLLNANATVTIAHSRTADLPEVCRRADILVAAVGRPEMVRAGWIKPGATVIDVGINRVPAPEKGEGKTRLVGDVAFAEAADVAGVLTPVPGGVGPMTIAMLMANTVIAAHRAAGRVPPAF</sequence>
<comment type="similarity">
    <text evidence="11">Belongs to the tetrahydrofolate dehydrogenase/cyclohydrolase family.</text>
</comment>
<evidence type="ECO:0000256" key="9">
    <source>
        <dbReference type="ARBA" id="ARBA00023167"/>
    </source>
</evidence>